<sequence length="387" mass="40708">MMMSEPAKKTRITIRDVAAEAGVSKSLVSLVYARPAQVSERNRRLILETAGKLGFRPNWAARSLAASDGGFVGILMADLHSPAFAEIIDGARSRLKAAGHVGLMTAVSADTRAGQTSLDADAVTFFGDLRPTALLVVGELEDMSAVHPMIRSIPSVLAGASFDTETVAATVRTDNRMGMAAAVEHLTSLGHRSIVHIGGGGGHIAELRADAYRQAMTLHGLESEVHVEPADFSHASGFSAARRLLSGTTEFTAIVALSDYTAIGALGALAAQDRNDVAVIGYGDVEMGRSDYISLTTVRPNNAVIGARAAEELLHAMDAPRNKTKEVLIPAELIIRRSSTRGVLGGQPVGMASIPTSKNHFERNNIPCPPSPSARYPESSPATNGPS</sequence>
<evidence type="ECO:0000256" key="1">
    <source>
        <dbReference type="ARBA" id="ARBA00023015"/>
    </source>
</evidence>
<dbReference type="PANTHER" id="PTHR30146:SF153">
    <property type="entry name" value="LACTOSE OPERON REPRESSOR"/>
    <property type="match status" value="1"/>
</dbReference>
<dbReference type="InterPro" id="IPR046335">
    <property type="entry name" value="LacI/GalR-like_sensor"/>
</dbReference>
<dbReference type="Pfam" id="PF00356">
    <property type="entry name" value="LacI"/>
    <property type="match status" value="1"/>
</dbReference>
<dbReference type="CDD" id="cd06267">
    <property type="entry name" value="PBP1_LacI_sugar_binding-like"/>
    <property type="match status" value="1"/>
</dbReference>
<dbReference type="PROSITE" id="PS50932">
    <property type="entry name" value="HTH_LACI_2"/>
    <property type="match status" value="1"/>
</dbReference>
<dbReference type="Gene3D" id="1.10.260.40">
    <property type="entry name" value="lambda repressor-like DNA-binding domains"/>
    <property type="match status" value="1"/>
</dbReference>
<feature type="domain" description="HTH lacI-type" evidence="5">
    <location>
        <begin position="12"/>
        <end position="66"/>
    </location>
</feature>
<accession>A0ABV5XAZ4</accession>
<dbReference type="RefSeq" id="WP_007731937.1">
    <property type="nucleotide sequence ID" value="NZ_JBHMAS010000007.1"/>
</dbReference>
<organism evidence="6 7">
    <name type="scientific">Rhodococcus baikonurensis</name>
    <dbReference type="NCBI Taxonomy" id="172041"/>
    <lineage>
        <taxon>Bacteria</taxon>
        <taxon>Bacillati</taxon>
        <taxon>Actinomycetota</taxon>
        <taxon>Actinomycetes</taxon>
        <taxon>Mycobacteriales</taxon>
        <taxon>Nocardiaceae</taxon>
        <taxon>Rhodococcus</taxon>
        <taxon>Rhodococcus erythropolis group</taxon>
    </lineage>
</organism>
<dbReference type="InterPro" id="IPR000843">
    <property type="entry name" value="HTH_LacI"/>
</dbReference>
<keyword evidence="1" id="KW-0805">Transcription regulation</keyword>
<dbReference type="InterPro" id="IPR028082">
    <property type="entry name" value="Peripla_BP_I"/>
</dbReference>
<evidence type="ECO:0000256" key="3">
    <source>
        <dbReference type="ARBA" id="ARBA00023163"/>
    </source>
</evidence>
<keyword evidence="7" id="KW-1185">Reference proteome</keyword>
<evidence type="ECO:0000313" key="6">
    <source>
        <dbReference type="EMBL" id="MFB9779636.1"/>
    </source>
</evidence>
<dbReference type="SUPFAM" id="SSF47413">
    <property type="entry name" value="lambda repressor-like DNA-binding domains"/>
    <property type="match status" value="1"/>
</dbReference>
<dbReference type="Proteomes" id="UP001589587">
    <property type="component" value="Unassembled WGS sequence"/>
</dbReference>
<comment type="caution">
    <text evidence="6">The sequence shown here is derived from an EMBL/GenBank/DDBJ whole genome shotgun (WGS) entry which is preliminary data.</text>
</comment>
<dbReference type="CDD" id="cd01392">
    <property type="entry name" value="HTH_LacI"/>
    <property type="match status" value="1"/>
</dbReference>
<keyword evidence="2 6" id="KW-0238">DNA-binding</keyword>
<evidence type="ECO:0000313" key="7">
    <source>
        <dbReference type="Proteomes" id="UP001589587"/>
    </source>
</evidence>
<dbReference type="GO" id="GO:0003677">
    <property type="term" value="F:DNA binding"/>
    <property type="evidence" value="ECO:0007669"/>
    <property type="project" value="UniProtKB-KW"/>
</dbReference>
<reference evidence="6 7" key="1">
    <citation type="submission" date="2024-09" db="EMBL/GenBank/DDBJ databases">
        <authorList>
            <person name="Sun Q."/>
            <person name="Mori K."/>
        </authorList>
    </citation>
    <scope>NUCLEOTIDE SEQUENCE [LARGE SCALE GENOMIC DNA]</scope>
    <source>
        <strain evidence="6 7">JCM 11411</strain>
    </source>
</reference>
<dbReference type="SMART" id="SM00354">
    <property type="entry name" value="HTH_LACI"/>
    <property type="match status" value="1"/>
</dbReference>
<evidence type="ECO:0000259" key="5">
    <source>
        <dbReference type="PROSITE" id="PS50932"/>
    </source>
</evidence>
<evidence type="ECO:0000256" key="2">
    <source>
        <dbReference type="ARBA" id="ARBA00023125"/>
    </source>
</evidence>
<dbReference type="Gene3D" id="3.40.50.2300">
    <property type="match status" value="2"/>
</dbReference>
<dbReference type="PANTHER" id="PTHR30146">
    <property type="entry name" value="LACI-RELATED TRANSCRIPTIONAL REPRESSOR"/>
    <property type="match status" value="1"/>
</dbReference>
<proteinExistence type="predicted"/>
<dbReference type="EMBL" id="JBHMAS010000007">
    <property type="protein sequence ID" value="MFB9779636.1"/>
    <property type="molecule type" value="Genomic_DNA"/>
</dbReference>
<dbReference type="SUPFAM" id="SSF53822">
    <property type="entry name" value="Periplasmic binding protein-like I"/>
    <property type="match status" value="1"/>
</dbReference>
<keyword evidence="3" id="KW-0804">Transcription</keyword>
<dbReference type="InterPro" id="IPR010982">
    <property type="entry name" value="Lambda_DNA-bd_dom_sf"/>
</dbReference>
<gene>
    <name evidence="6" type="ORF">ACFFQ6_08075</name>
</gene>
<dbReference type="Pfam" id="PF13377">
    <property type="entry name" value="Peripla_BP_3"/>
    <property type="match status" value="1"/>
</dbReference>
<feature type="region of interest" description="Disordered" evidence="4">
    <location>
        <begin position="354"/>
        <end position="387"/>
    </location>
</feature>
<evidence type="ECO:0000256" key="4">
    <source>
        <dbReference type="SAM" id="MobiDB-lite"/>
    </source>
</evidence>
<protein>
    <submittedName>
        <fullName evidence="6">LacI family DNA-binding transcriptional regulator</fullName>
    </submittedName>
</protein>
<name>A0ABV5XAZ4_9NOCA</name>